<keyword evidence="3" id="KW-1185">Reference proteome</keyword>
<sequence>MANRIQIPAALRNHVLAANNPIMQQQTIGLPPNPERMLTVKLFVNAILADEGTRRERVHVGRNEPQAQQPPAAPAAGPADADDGLAVVQQAIQRIEATVNGQVQALDRVVQRLDELTAVNRNQIF</sequence>
<feature type="compositionally biased region" description="Low complexity" evidence="1">
    <location>
        <begin position="65"/>
        <end position="79"/>
    </location>
</feature>
<name>A0A1B9J235_9TREE</name>
<gene>
    <name evidence="2" type="ORF">L486_01516</name>
</gene>
<organism evidence="2 3">
    <name type="scientific">Kwoniella mangroviensis CBS 10435</name>
    <dbReference type="NCBI Taxonomy" id="1331196"/>
    <lineage>
        <taxon>Eukaryota</taxon>
        <taxon>Fungi</taxon>
        <taxon>Dikarya</taxon>
        <taxon>Basidiomycota</taxon>
        <taxon>Agaricomycotina</taxon>
        <taxon>Tremellomycetes</taxon>
        <taxon>Tremellales</taxon>
        <taxon>Cryptococcaceae</taxon>
        <taxon>Kwoniella</taxon>
    </lineage>
</organism>
<proteinExistence type="predicted"/>
<protein>
    <submittedName>
        <fullName evidence="2">Uncharacterized protein</fullName>
    </submittedName>
</protein>
<dbReference type="EMBL" id="KI669459">
    <property type="protein sequence ID" value="OCF61853.1"/>
    <property type="molecule type" value="Genomic_DNA"/>
</dbReference>
<feature type="region of interest" description="Disordered" evidence="1">
    <location>
        <begin position="58"/>
        <end position="81"/>
    </location>
</feature>
<evidence type="ECO:0000256" key="1">
    <source>
        <dbReference type="SAM" id="MobiDB-lite"/>
    </source>
</evidence>
<dbReference type="AlphaFoldDB" id="A0A1B9J235"/>
<accession>A0A1B9J235</accession>
<dbReference type="Proteomes" id="UP000092583">
    <property type="component" value="Unassembled WGS sequence"/>
</dbReference>
<evidence type="ECO:0000313" key="2">
    <source>
        <dbReference type="EMBL" id="OCF61853.1"/>
    </source>
</evidence>
<reference evidence="3" key="2">
    <citation type="submission" date="2013-12" db="EMBL/GenBank/DDBJ databases">
        <title>Evolution of pathogenesis and genome organization in the Tremellales.</title>
        <authorList>
            <person name="Cuomo C."/>
            <person name="Litvintseva A."/>
            <person name="Heitman J."/>
            <person name="Chen Y."/>
            <person name="Sun S."/>
            <person name="Springer D."/>
            <person name="Dromer F."/>
            <person name="Young S."/>
            <person name="Zeng Q."/>
            <person name="Chapman S."/>
            <person name="Gujja S."/>
            <person name="Saif S."/>
            <person name="Birren B."/>
        </authorList>
    </citation>
    <scope>NUCLEOTIDE SEQUENCE [LARGE SCALE GENOMIC DNA]</scope>
    <source>
        <strain evidence="3">CBS 10435</strain>
    </source>
</reference>
<evidence type="ECO:0000313" key="3">
    <source>
        <dbReference type="Proteomes" id="UP000092583"/>
    </source>
</evidence>
<reference evidence="2 3" key="1">
    <citation type="submission" date="2013-07" db="EMBL/GenBank/DDBJ databases">
        <title>The Genome Sequence of Kwoniella mangroviensis CBS10435.</title>
        <authorList>
            <consortium name="The Broad Institute Genome Sequencing Platform"/>
            <person name="Cuomo C."/>
            <person name="Litvintseva A."/>
            <person name="Chen Y."/>
            <person name="Heitman J."/>
            <person name="Sun S."/>
            <person name="Springer D."/>
            <person name="Dromer F."/>
            <person name="Young S.K."/>
            <person name="Zeng Q."/>
            <person name="Gargeya S."/>
            <person name="Fitzgerald M."/>
            <person name="Abouelleil A."/>
            <person name="Alvarado L."/>
            <person name="Berlin A.M."/>
            <person name="Chapman S.B."/>
            <person name="Dewar J."/>
            <person name="Goldberg J."/>
            <person name="Griggs A."/>
            <person name="Gujja S."/>
            <person name="Hansen M."/>
            <person name="Howarth C."/>
            <person name="Imamovic A."/>
            <person name="Larimer J."/>
            <person name="McCowan C."/>
            <person name="Murphy C."/>
            <person name="Pearson M."/>
            <person name="Priest M."/>
            <person name="Roberts A."/>
            <person name="Saif S."/>
            <person name="Shea T."/>
            <person name="Sykes S."/>
            <person name="Wortman J."/>
            <person name="Nusbaum C."/>
            <person name="Birren B."/>
        </authorList>
    </citation>
    <scope>NUCLEOTIDE SEQUENCE [LARGE SCALE GENOMIC DNA]</scope>
    <source>
        <strain evidence="2 3">CBS 10435</strain>
    </source>
</reference>